<evidence type="ECO:0000256" key="4">
    <source>
        <dbReference type="ARBA" id="ARBA00011233"/>
    </source>
</evidence>
<feature type="domain" description="Fucolectin tachylectin-4 pentraxin-1" evidence="10">
    <location>
        <begin position="66"/>
        <end position="210"/>
    </location>
</feature>
<dbReference type="PANTHER" id="PTHR45713:SF8">
    <property type="entry name" value="SI:CH211-215K15.4"/>
    <property type="match status" value="1"/>
</dbReference>
<keyword evidence="5" id="KW-0964">Secreted</keyword>
<evidence type="ECO:0000313" key="11">
    <source>
        <dbReference type="EMBL" id="KAG9283889.1"/>
    </source>
</evidence>
<evidence type="ECO:0000313" key="12">
    <source>
        <dbReference type="Proteomes" id="UP000752171"/>
    </source>
</evidence>
<evidence type="ECO:0000256" key="7">
    <source>
        <dbReference type="ARBA" id="ARBA00022734"/>
    </source>
</evidence>
<keyword evidence="6" id="KW-0479">Metal-binding</keyword>
<comment type="subcellular location">
    <subcellularLocation>
        <location evidence="2">Secreted</location>
    </subcellularLocation>
</comment>
<organism evidence="11 12">
    <name type="scientific">Astyanax mexicanus</name>
    <name type="common">Blind cave fish</name>
    <name type="synonym">Astyanax fasciatus mexicanus</name>
    <dbReference type="NCBI Taxonomy" id="7994"/>
    <lineage>
        <taxon>Eukaryota</taxon>
        <taxon>Metazoa</taxon>
        <taxon>Chordata</taxon>
        <taxon>Craniata</taxon>
        <taxon>Vertebrata</taxon>
        <taxon>Euteleostomi</taxon>
        <taxon>Actinopterygii</taxon>
        <taxon>Neopterygii</taxon>
        <taxon>Teleostei</taxon>
        <taxon>Ostariophysi</taxon>
        <taxon>Characiformes</taxon>
        <taxon>Characoidei</taxon>
        <taxon>Acestrorhamphidae</taxon>
        <taxon>Acestrorhamphinae</taxon>
        <taxon>Astyanax</taxon>
    </lineage>
</organism>
<evidence type="ECO:0000256" key="6">
    <source>
        <dbReference type="ARBA" id="ARBA00022723"/>
    </source>
</evidence>
<proteinExistence type="inferred from homology"/>
<evidence type="ECO:0000256" key="9">
    <source>
        <dbReference type="ARBA" id="ARBA00023157"/>
    </source>
</evidence>
<evidence type="ECO:0000256" key="1">
    <source>
        <dbReference type="ARBA" id="ARBA00002219"/>
    </source>
</evidence>
<evidence type="ECO:0000256" key="5">
    <source>
        <dbReference type="ARBA" id="ARBA00022525"/>
    </source>
</evidence>
<reference evidence="11 12" key="1">
    <citation type="submission" date="2021-07" db="EMBL/GenBank/DDBJ databases">
        <authorList>
            <person name="Imarazene B."/>
            <person name="Zahm M."/>
            <person name="Klopp C."/>
            <person name="Cabau C."/>
            <person name="Beille S."/>
            <person name="Jouanno E."/>
            <person name="Castinel A."/>
            <person name="Lluch J."/>
            <person name="Gil L."/>
            <person name="Kuchtly C."/>
            <person name="Lopez Roques C."/>
            <person name="Donnadieu C."/>
            <person name="Parrinello H."/>
            <person name="Journot L."/>
            <person name="Du K."/>
            <person name="Schartl M."/>
            <person name="Retaux S."/>
            <person name="Guiguen Y."/>
        </authorList>
    </citation>
    <scope>NUCLEOTIDE SEQUENCE [LARGE SCALE GENOMIC DNA]</scope>
    <source>
        <strain evidence="11">Pach_M1</strain>
        <tissue evidence="11">Testis</tissue>
    </source>
</reference>
<evidence type="ECO:0000256" key="8">
    <source>
        <dbReference type="ARBA" id="ARBA00022837"/>
    </source>
</evidence>
<accession>A0A8T2MIL0</accession>
<keyword evidence="9" id="KW-1015">Disulfide bond</keyword>
<comment type="subunit">
    <text evidence="4">Homotrimer.</text>
</comment>
<dbReference type="Proteomes" id="UP000752171">
    <property type="component" value="Unassembled WGS sequence"/>
</dbReference>
<comment type="caution">
    <text evidence="11">The sequence shown here is derived from an EMBL/GenBank/DDBJ whole genome shotgun (WGS) entry which is preliminary data.</text>
</comment>
<dbReference type="GO" id="GO:0010185">
    <property type="term" value="P:regulation of cellular defense response"/>
    <property type="evidence" value="ECO:0007669"/>
    <property type="project" value="UniProtKB-ARBA"/>
</dbReference>
<evidence type="ECO:0000256" key="3">
    <source>
        <dbReference type="ARBA" id="ARBA00010147"/>
    </source>
</evidence>
<dbReference type="SUPFAM" id="SSF49785">
    <property type="entry name" value="Galactose-binding domain-like"/>
    <property type="match status" value="1"/>
</dbReference>
<protein>
    <submittedName>
        <fullName evidence="11">Fucolectin-4-like</fullName>
    </submittedName>
</protein>
<dbReference type="InterPro" id="IPR006585">
    <property type="entry name" value="FTP1"/>
</dbReference>
<evidence type="ECO:0000256" key="2">
    <source>
        <dbReference type="ARBA" id="ARBA00004613"/>
    </source>
</evidence>
<comment type="function">
    <text evidence="1">Acts as a defensive agent. Recognizes blood group fucosylated oligosaccharides including A, B, H and Lewis B-type antigens. Does not recognize Lewis A antigen and has low affinity for monovalent haptens.</text>
</comment>
<dbReference type="InterPro" id="IPR008979">
    <property type="entry name" value="Galactose-bd-like_sf"/>
</dbReference>
<keyword evidence="8" id="KW-0106">Calcium</keyword>
<dbReference type="Pfam" id="PF22633">
    <property type="entry name" value="F5_F8_type_C_2"/>
    <property type="match status" value="1"/>
</dbReference>
<comment type="similarity">
    <text evidence="3">Belongs to the fucolectin family.</text>
</comment>
<dbReference type="GO" id="GO:0001868">
    <property type="term" value="P:regulation of complement activation, lectin pathway"/>
    <property type="evidence" value="ECO:0007669"/>
    <property type="project" value="UniProtKB-ARBA"/>
</dbReference>
<dbReference type="EMBL" id="JAICCE010000001">
    <property type="protein sequence ID" value="KAG9283889.1"/>
    <property type="molecule type" value="Genomic_DNA"/>
</dbReference>
<name>A0A8T2MIL0_ASTMX</name>
<dbReference type="PANTHER" id="PTHR45713">
    <property type="entry name" value="FTP DOMAIN-CONTAINING PROTEIN"/>
    <property type="match status" value="1"/>
</dbReference>
<dbReference type="InterPro" id="IPR051941">
    <property type="entry name" value="BG_Antigen-Binding_Lectin"/>
</dbReference>
<dbReference type="GO" id="GO:0005576">
    <property type="term" value="C:extracellular region"/>
    <property type="evidence" value="ECO:0007669"/>
    <property type="project" value="UniProtKB-SubCell"/>
</dbReference>
<dbReference type="Gene3D" id="2.60.120.260">
    <property type="entry name" value="Galactose-binding domain-like"/>
    <property type="match status" value="1"/>
</dbReference>
<dbReference type="GO" id="GO:0042806">
    <property type="term" value="F:fucose binding"/>
    <property type="evidence" value="ECO:0007669"/>
    <property type="project" value="UniProtKB-ARBA"/>
</dbReference>
<keyword evidence="7" id="KW-0430">Lectin</keyword>
<dbReference type="SMART" id="SM00607">
    <property type="entry name" value="FTP"/>
    <property type="match status" value="1"/>
</dbReference>
<sequence>MLSLISSIFSPYATTSYLQEDTFKNYKTKKLLNTLLHPGTFNTAKMDPRVFILLGLIIPAASSTQYNNLALLGKATQSSLVGYPYSAFGHAYNAIDGNPNSNYHDGSCSHTSTQNNPWWRVDLLYKYKITSITITNRGDCCADRINGAEIRVGNSLYNNGNSNTRVAVVSSILSGRSVTFKLSNVSGRYVNVILPGYNRILTLCEVEVYGY</sequence>
<dbReference type="AlphaFoldDB" id="A0A8T2MIL0"/>
<dbReference type="GO" id="GO:0046872">
    <property type="term" value="F:metal ion binding"/>
    <property type="evidence" value="ECO:0007669"/>
    <property type="project" value="UniProtKB-KW"/>
</dbReference>
<gene>
    <name evidence="11" type="ORF">AMEX_G2727</name>
</gene>
<evidence type="ECO:0000259" key="10">
    <source>
        <dbReference type="SMART" id="SM00607"/>
    </source>
</evidence>